<keyword evidence="11" id="KW-1185">Reference proteome</keyword>
<dbReference type="SMART" id="SM00448">
    <property type="entry name" value="REC"/>
    <property type="match status" value="1"/>
</dbReference>
<dbReference type="CDD" id="cd17574">
    <property type="entry name" value="REC_OmpR"/>
    <property type="match status" value="1"/>
</dbReference>
<dbReference type="Gene3D" id="3.40.50.2300">
    <property type="match status" value="1"/>
</dbReference>
<proteinExistence type="predicted"/>
<keyword evidence="4 7" id="KW-0238">DNA-binding</keyword>
<keyword evidence="2" id="KW-0902">Two-component regulatory system</keyword>
<dbReference type="InterPro" id="IPR011006">
    <property type="entry name" value="CheY-like_superfamily"/>
</dbReference>
<dbReference type="Pfam" id="PF00072">
    <property type="entry name" value="Response_reg"/>
    <property type="match status" value="1"/>
</dbReference>
<dbReference type="InterPro" id="IPR036388">
    <property type="entry name" value="WH-like_DNA-bd_sf"/>
</dbReference>
<evidence type="ECO:0000256" key="2">
    <source>
        <dbReference type="ARBA" id="ARBA00023012"/>
    </source>
</evidence>
<dbReference type="GO" id="GO:0005829">
    <property type="term" value="C:cytosol"/>
    <property type="evidence" value="ECO:0007669"/>
    <property type="project" value="TreeGrafter"/>
</dbReference>
<comment type="caution">
    <text evidence="10">The sequence shown here is derived from an EMBL/GenBank/DDBJ whole genome shotgun (WGS) entry which is preliminary data.</text>
</comment>
<dbReference type="InterPro" id="IPR039420">
    <property type="entry name" value="WalR-like"/>
</dbReference>
<dbReference type="PROSITE" id="PS51755">
    <property type="entry name" value="OMPR_PHOB"/>
    <property type="match status" value="1"/>
</dbReference>
<dbReference type="Proteomes" id="UP000640274">
    <property type="component" value="Unassembled WGS sequence"/>
</dbReference>
<feature type="domain" description="Response regulatory" evidence="8">
    <location>
        <begin position="5"/>
        <end position="118"/>
    </location>
</feature>
<name>A0A934MN92_9BACL</name>
<evidence type="ECO:0000256" key="7">
    <source>
        <dbReference type="PROSITE-ProRule" id="PRU01091"/>
    </source>
</evidence>
<dbReference type="PANTHER" id="PTHR48111:SF2">
    <property type="entry name" value="RESPONSE REGULATOR SAER"/>
    <property type="match status" value="1"/>
</dbReference>
<feature type="DNA-binding region" description="OmpR/PhoB-type" evidence="7">
    <location>
        <begin position="131"/>
        <end position="230"/>
    </location>
</feature>
<evidence type="ECO:0000313" key="10">
    <source>
        <dbReference type="EMBL" id="MBJ6360761.1"/>
    </source>
</evidence>
<evidence type="ECO:0000313" key="11">
    <source>
        <dbReference type="Proteomes" id="UP000640274"/>
    </source>
</evidence>
<dbReference type="RefSeq" id="WP_199018309.1">
    <property type="nucleotide sequence ID" value="NZ_JAELUP010000013.1"/>
</dbReference>
<evidence type="ECO:0000256" key="6">
    <source>
        <dbReference type="PROSITE-ProRule" id="PRU00169"/>
    </source>
</evidence>
<dbReference type="PROSITE" id="PS50110">
    <property type="entry name" value="RESPONSE_REGULATORY"/>
    <property type="match status" value="1"/>
</dbReference>
<evidence type="ECO:0000259" key="8">
    <source>
        <dbReference type="PROSITE" id="PS50110"/>
    </source>
</evidence>
<keyword evidence="1 6" id="KW-0597">Phosphoprotein</keyword>
<feature type="modified residue" description="4-aspartylphosphate" evidence="6">
    <location>
        <position position="54"/>
    </location>
</feature>
<reference evidence="10" key="1">
    <citation type="submission" date="2020-12" db="EMBL/GenBank/DDBJ databases">
        <authorList>
            <person name="Huq M.A."/>
        </authorList>
    </citation>
    <scope>NUCLEOTIDE SEQUENCE</scope>
    <source>
        <strain evidence="10">MAHUQ-46</strain>
    </source>
</reference>
<feature type="domain" description="OmpR/PhoB-type" evidence="9">
    <location>
        <begin position="131"/>
        <end position="230"/>
    </location>
</feature>
<keyword evidence="5" id="KW-0804">Transcription</keyword>
<evidence type="ECO:0000256" key="5">
    <source>
        <dbReference type="ARBA" id="ARBA00023163"/>
    </source>
</evidence>
<dbReference type="SMART" id="SM00862">
    <property type="entry name" value="Trans_reg_C"/>
    <property type="match status" value="1"/>
</dbReference>
<dbReference type="InterPro" id="IPR001789">
    <property type="entry name" value="Sig_transdc_resp-reg_receiver"/>
</dbReference>
<organism evidence="10 11">
    <name type="scientific">Paenibacillus roseus</name>
    <dbReference type="NCBI Taxonomy" id="2798579"/>
    <lineage>
        <taxon>Bacteria</taxon>
        <taxon>Bacillati</taxon>
        <taxon>Bacillota</taxon>
        <taxon>Bacilli</taxon>
        <taxon>Bacillales</taxon>
        <taxon>Paenibacillaceae</taxon>
        <taxon>Paenibacillus</taxon>
    </lineage>
</organism>
<dbReference type="CDD" id="cd00383">
    <property type="entry name" value="trans_reg_C"/>
    <property type="match status" value="1"/>
</dbReference>
<dbReference type="Gene3D" id="1.10.10.10">
    <property type="entry name" value="Winged helix-like DNA-binding domain superfamily/Winged helix DNA-binding domain"/>
    <property type="match status" value="1"/>
</dbReference>
<evidence type="ECO:0000256" key="1">
    <source>
        <dbReference type="ARBA" id="ARBA00022553"/>
    </source>
</evidence>
<dbReference type="SUPFAM" id="SSF52172">
    <property type="entry name" value="CheY-like"/>
    <property type="match status" value="1"/>
</dbReference>
<dbReference type="PANTHER" id="PTHR48111">
    <property type="entry name" value="REGULATOR OF RPOS"/>
    <property type="match status" value="1"/>
</dbReference>
<dbReference type="AlphaFoldDB" id="A0A934MN92"/>
<protein>
    <submittedName>
        <fullName evidence="10">Response regulator transcription factor</fullName>
    </submittedName>
</protein>
<keyword evidence="3" id="KW-0805">Transcription regulation</keyword>
<accession>A0A934MN92</accession>
<dbReference type="GO" id="GO:0000156">
    <property type="term" value="F:phosphorelay response regulator activity"/>
    <property type="evidence" value="ECO:0007669"/>
    <property type="project" value="TreeGrafter"/>
</dbReference>
<dbReference type="GO" id="GO:0032993">
    <property type="term" value="C:protein-DNA complex"/>
    <property type="evidence" value="ECO:0007669"/>
    <property type="project" value="TreeGrafter"/>
</dbReference>
<dbReference type="Pfam" id="PF00486">
    <property type="entry name" value="Trans_reg_C"/>
    <property type="match status" value="1"/>
</dbReference>
<evidence type="ECO:0000259" key="9">
    <source>
        <dbReference type="PROSITE" id="PS51755"/>
    </source>
</evidence>
<evidence type="ECO:0000256" key="3">
    <source>
        <dbReference type="ARBA" id="ARBA00023015"/>
    </source>
</evidence>
<evidence type="ECO:0000256" key="4">
    <source>
        <dbReference type="ARBA" id="ARBA00023125"/>
    </source>
</evidence>
<dbReference type="GO" id="GO:0000976">
    <property type="term" value="F:transcription cis-regulatory region binding"/>
    <property type="evidence" value="ECO:0007669"/>
    <property type="project" value="TreeGrafter"/>
</dbReference>
<dbReference type="GO" id="GO:0006355">
    <property type="term" value="P:regulation of DNA-templated transcription"/>
    <property type="evidence" value="ECO:0007669"/>
    <property type="project" value="InterPro"/>
</dbReference>
<sequence>MKPNVIFVIDDDPDIQQLVTAFLTHEGYIVRNAFNAVQAFELLAFEEPDLIIMDIQMPDMDGITLCNAIRKQYHRPILFVSGTQKQELKALSLQSGGDDYIGKPFDPEDLILRVRANLRWSNLLEHPPVKGTKLEFPGLDIDLERMTVMVNHQPISLLAKEFQMLVTMASKPNQVFHPRQLYRQVWEDDAYYSKDTVKTHISNLRKKIEPNPALPRYIITSLRLGYKFNPYGVVEPKATSE</sequence>
<gene>
    <name evidence="10" type="ORF">JFN88_05420</name>
</gene>
<dbReference type="EMBL" id="JAELUP010000013">
    <property type="protein sequence ID" value="MBJ6360761.1"/>
    <property type="molecule type" value="Genomic_DNA"/>
</dbReference>
<dbReference type="InterPro" id="IPR001867">
    <property type="entry name" value="OmpR/PhoB-type_DNA-bd"/>
</dbReference>